<dbReference type="InterPro" id="IPR050808">
    <property type="entry name" value="Phage_Integrase"/>
</dbReference>
<accession>A0A1I6Y2A7</accession>
<name>A0A1I6Y2A7_9HYPH</name>
<feature type="domain" description="Tyr recombinase" evidence="4">
    <location>
        <begin position="189"/>
        <end position="369"/>
    </location>
</feature>
<dbReference type="Proteomes" id="UP000183371">
    <property type="component" value="Unassembled WGS sequence"/>
</dbReference>
<organism evidence="5 6">
    <name type="scientific">Pseudovibrio denitrificans</name>
    <dbReference type="NCBI Taxonomy" id="258256"/>
    <lineage>
        <taxon>Bacteria</taxon>
        <taxon>Pseudomonadati</taxon>
        <taxon>Pseudomonadota</taxon>
        <taxon>Alphaproteobacteria</taxon>
        <taxon>Hyphomicrobiales</taxon>
        <taxon>Stappiaceae</taxon>
        <taxon>Pseudovibrio</taxon>
    </lineage>
</organism>
<dbReference type="InterPro" id="IPR002104">
    <property type="entry name" value="Integrase_catalytic"/>
</dbReference>
<evidence type="ECO:0000313" key="5">
    <source>
        <dbReference type="EMBL" id="SFT44244.1"/>
    </source>
</evidence>
<gene>
    <name evidence="5" type="ORF">SAMN05444141_101577</name>
</gene>
<keyword evidence="3" id="KW-0233">DNA recombination</keyword>
<dbReference type="CDD" id="cd00796">
    <property type="entry name" value="INT_Rci_Hp1_C"/>
    <property type="match status" value="1"/>
</dbReference>
<comment type="similarity">
    <text evidence="1">Belongs to the 'phage' integrase family.</text>
</comment>
<dbReference type="Pfam" id="PF13356">
    <property type="entry name" value="Arm-DNA-bind_3"/>
    <property type="match status" value="1"/>
</dbReference>
<reference evidence="6" key="1">
    <citation type="submission" date="2016-10" db="EMBL/GenBank/DDBJ databases">
        <authorList>
            <person name="Varghese N."/>
            <person name="Submissions S."/>
        </authorList>
    </citation>
    <scope>NUCLEOTIDE SEQUENCE [LARGE SCALE GENOMIC DNA]</scope>
    <source>
        <strain evidence="6">DSM 17465</strain>
    </source>
</reference>
<dbReference type="PROSITE" id="PS51898">
    <property type="entry name" value="TYR_RECOMBINASE"/>
    <property type="match status" value="1"/>
</dbReference>
<dbReference type="EMBL" id="FPBD01000001">
    <property type="protein sequence ID" value="SFT44244.1"/>
    <property type="molecule type" value="Genomic_DNA"/>
</dbReference>
<dbReference type="Pfam" id="PF00589">
    <property type="entry name" value="Phage_integrase"/>
    <property type="match status" value="1"/>
</dbReference>
<sequence>MATRLTNSYLKNFEYAGKQVRLYDSAEQGLVVVIGVKKKSFSVYVKVDGKRRYEALGYFPEMTVEEAREKARKTKKALREGLVLVETLGELAEAYFKRRVGEVAEITLKRYRADWDSKFEEWHKLRPEALTVDRCRVKFGALTEAHGPIAANTAAIACQVIINWSISQGLLPLSYANPWQYVSRNPRKPRVRFMSSEELSSYWEGLEQVQSGGRRWIMALHALRYLLMTGRRKDEALSLRWEQLDLEMAMVTQPTKTGEKTFRLAREVVEHLQNIPKVKGCDFVFASFGRANSPIDEHTLYGAHKDICDRAGIKDLQIHDLRRTVGSHLRLSGVGLADIADILGHSDLTTTRRHYAHLDGASHQDKVEVVAALMKQK</sequence>
<evidence type="ECO:0000259" key="4">
    <source>
        <dbReference type="PROSITE" id="PS51898"/>
    </source>
</evidence>
<dbReference type="GO" id="GO:0003677">
    <property type="term" value="F:DNA binding"/>
    <property type="evidence" value="ECO:0007669"/>
    <property type="project" value="InterPro"/>
</dbReference>
<dbReference type="InterPro" id="IPR013762">
    <property type="entry name" value="Integrase-like_cat_sf"/>
</dbReference>
<dbReference type="InterPro" id="IPR011010">
    <property type="entry name" value="DNA_brk_join_enz"/>
</dbReference>
<dbReference type="PANTHER" id="PTHR30629:SF2">
    <property type="entry name" value="PROPHAGE INTEGRASE INTS-RELATED"/>
    <property type="match status" value="1"/>
</dbReference>
<dbReference type="GO" id="GO:0006310">
    <property type="term" value="P:DNA recombination"/>
    <property type="evidence" value="ECO:0007669"/>
    <property type="project" value="UniProtKB-KW"/>
</dbReference>
<evidence type="ECO:0000256" key="3">
    <source>
        <dbReference type="ARBA" id="ARBA00023172"/>
    </source>
</evidence>
<protein>
    <submittedName>
        <fullName evidence="5">Site-specific recombinase XerD</fullName>
    </submittedName>
</protein>
<evidence type="ECO:0000256" key="2">
    <source>
        <dbReference type="ARBA" id="ARBA00022908"/>
    </source>
</evidence>
<keyword evidence="6" id="KW-1185">Reference proteome</keyword>
<dbReference type="SUPFAM" id="SSF56349">
    <property type="entry name" value="DNA breaking-rejoining enzymes"/>
    <property type="match status" value="1"/>
</dbReference>
<proteinExistence type="inferred from homology"/>
<dbReference type="GO" id="GO:0015074">
    <property type="term" value="P:DNA integration"/>
    <property type="evidence" value="ECO:0007669"/>
    <property type="project" value="UniProtKB-KW"/>
</dbReference>
<keyword evidence="2" id="KW-0229">DNA integration</keyword>
<dbReference type="AlphaFoldDB" id="A0A1I6Y2A7"/>
<dbReference type="RefSeq" id="WP_054782659.1">
    <property type="nucleotide sequence ID" value="NZ_FPBD01000001.1"/>
</dbReference>
<dbReference type="Gene3D" id="1.10.443.10">
    <property type="entry name" value="Intergrase catalytic core"/>
    <property type="match status" value="1"/>
</dbReference>
<evidence type="ECO:0000313" key="6">
    <source>
        <dbReference type="Proteomes" id="UP000183371"/>
    </source>
</evidence>
<dbReference type="Gene3D" id="3.30.160.390">
    <property type="entry name" value="Integrase, DNA-binding domain"/>
    <property type="match status" value="1"/>
</dbReference>
<dbReference type="InterPro" id="IPR038488">
    <property type="entry name" value="Integrase_DNA-bd_sf"/>
</dbReference>
<dbReference type="InterPro" id="IPR025166">
    <property type="entry name" value="Integrase_DNA_bind_dom"/>
</dbReference>
<evidence type="ECO:0000256" key="1">
    <source>
        <dbReference type="ARBA" id="ARBA00008857"/>
    </source>
</evidence>
<dbReference type="PANTHER" id="PTHR30629">
    <property type="entry name" value="PROPHAGE INTEGRASE"/>
    <property type="match status" value="1"/>
</dbReference>